<proteinExistence type="inferred from homology"/>
<evidence type="ECO:0000256" key="1">
    <source>
        <dbReference type="ARBA" id="ARBA00005350"/>
    </source>
</evidence>
<dbReference type="PANTHER" id="PTHR23248:SF9">
    <property type="entry name" value="PHOSPHOLIPID SCRAMBLASE"/>
    <property type="match status" value="1"/>
</dbReference>
<dbReference type="InterPro" id="IPR025659">
    <property type="entry name" value="Tubby-like_C"/>
</dbReference>
<feature type="compositionally biased region" description="Low complexity" evidence="3">
    <location>
        <begin position="21"/>
        <end position="33"/>
    </location>
</feature>
<reference evidence="4" key="1">
    <citation type="submission" date="2018-10" db="EMBL/GenBank/DDBJ databases">
        <title>Transcriptome assembly of Aceria tosichella (Wheat curl mite) Type 2.</title>
        <authorList>
            <person name="Scully E.D."/>
            <person name="Geib S.M."/>
            <person name="Palmer N.A."/>
            <person name="Gupta A.K."/>
            <person name="Sarath G."/>
            <person name="Tatineni S."/>
        </authorList>
    </citation>
    <scope>NUCLEOTIDE SEQUENCE</scope>
    <source>
        <strain evidence="4">LincolnNE</strain>
    </source>
</reference>
<accession>A0A6G1SI79</accession>
<name>A0A6G1SI79_9ACAR</name>
<dbReference type="PANTHER" id="PTHR23248">
    <property type="entry name" value="PHOSPHOLIPID SCRAMBLASE-RELATED"/>
    <property type="match status" value="1"/>
</dbReference>
<keyword evidence="2" id="KW-0449">Lipoprotein</keyword>
<evidence type="ECO:0000313" key="4">
    <source>
        <dbReference type="EMBL" id="MDE49623.1"/>
    </source>
</evidence>
<dbReference type="GO" id="GO:0005886">
    <property type="term" value="C:plasma membrane"/>
    <property type="evidence" value="ECO:0007669"/>
    <property type="project" value="TreeGrafter"/>
</dbReference>
<organism evidence="4">
    <name type="scientific">Aceria tosichella</name>
    <name type="common">wheat curl mite</name>
    <dbReference type="NCBI Taxonomy" id="561515"/>
    <lineage>
        <taxon>Eukaryota</taxon>
        <taxon>Metazoa</taxon>
        <taxon>Ecdysozoa</taxon>
        <taxon>Arthropoda</taxon>
        <taxon>Chelicerata</taxon>
        <taxon>Arachnida</taxon>
        <taxon>Acari</taxon>
        <taxon>Acariformes</taxon>
        <taxon>Trombidiformes</taxon>
        <taxon>Prostigmata</taxon>
        <taxon>Eupodina</taxon>
        <taxon>Eriophyoidea</taxon>
        <taxon>Eriophyidae</taxon>
        <taxon>Eriophyinae</taxon>
        <taxon>Aceriini</taxon>
        <taxon>Aceria</taxon>
    </lineage>
</organism>
<comment type="function">
    <text evidence="2">May mediate accelerated ATP-independent bidirectional transbilayer migration of phospholipids upon binding calcium ions that results in a loss of phospholipid asymmetry in the plasma membrane.</text>
</comment>
<evidence type="ECO:0000256" key="2">
    <source>
        <dbReference type="RuleBase" id="RU363116"/>
    </source>
</evidence>
<comment type="cofactor">
    <cofactor evidence="2">
        <name>Ca(2+)</name>
        <dbReference type="ChEBI" id="CHEBI:29108"/>
    </cofactor>
</comment>
<dbReference type="EMBL" id="GGYP01004852">
    <property type="protein sequence ID" value="MDE49623.1"/>
    <property type="molecule type" value="Transcribed_RNA"/>
</dbReference>
<dbReference type="InterPro" id="IPR005552">
    <property type="entry name" value="Scramblase"/>
</dbReference>
<gene>
    <name evidence="4" type="primary">PLSCR2_2</name>
    <name evidence="4" type="ORF">g.16292</name>
</gene>
<sequence length="322" mass="35426">MSKGQPGFVMPPTAPPPQYPGYPNQQQGHPGQPNVYPGQPNVYPGQPQMYPSQQQMYPPQPPQMYPAQQPMYPGNQPFPAPIQQQPGSYNQAPIWYNRNIQSYLTEATTFHVKQKVDVIEALIGWETGNQYTVMDQAGHKIFYVGEESNMCFRQLCSASRAFTLTIKDTAGQTVLVVDRKLDCSCCFGFICPDSVQVSTPSGQLLGSVVEEFNILYPTFSIKDATGAVVLRIKGPFCPVSFGPCTGPLLFKVMNAAGAAVGTISKEWGGLVREFLTDADNFSISFPYDLDPSIKAVLLAALFLIDYEYFENTGDSGGRRLFG</sequence>
<feature type="region of interest" description="Disordered" evidence="3">
    <location>
        <begin position="1"/>
        <end position="84"/>
    </location>
</feature>
<feature type="compositionally biased region" description="Low complexity" evidence="3">
    <location>
        <begin position="46"/>
        <end position="57"/>
    </location>
</feature>
<dbReference type="Pfam" id="PF03803">
    <property type="entry name" value="Scramblase"/>
    <property type="match status" value="1"/>
</dbReference>
<keyword evidence="2" id="KW-0564">Palmitate</keyword>
<evidence type="ECO:0000256" key="3">
    <source>
        <dbReference type="SAM" id="MobiDB-lite"/>
    </source>
</evidence>
<dbReference type="GO" id="GO:0017128">
    <property type="term" value="F:phospholipid scramblase activity"/>
    <property type="evidence" value="ECO:0007669"/>
    <property type="project" value="InterPro"/>
</dbReference>
<keyword evidence="2" id="KW-0106">Calcium</keyword>
<comment type="similarity">
    <text evidence="1 2">Belongs to the phospholipid scramblase family.</text>
</comment>
<protein>
    <recommendedName>
        <fullName evidence="2">Phospholipid scramblase</fullName>
    </recommendedName>
</protein>
<dbReference type="AlphaFoldDB" id="A0A6G1SI79"/>
<dbReference type="SUPFAM" id="SSF54518">
    <property type="entry name" value="Tubby C-terminal domain-like"/>
    <property type="match status" value="1"/>
</dbReference>